<dbReference type="Gene3D" id="3.40.250.10">
    <property type="entry name" value="Rhodanese-like domain"/>
    <property type="match status" value="1"/>
</dbReference>
<dbReference type="OrthoDB" id="9814704at2"/>
<dbReference type="GO" id="GO:0004792">
    <property type="term" value="F:thiosulfate-cyanide sulfurtransferase activity"/>
    <property type="evidence" value="ECO:0007669"/>
    <property type="project" value="TreeGrafter"/>
</dbReference>
<evidence type="ECO:0000313" key="3">
    <source>
        <dbReference type="Proteomes" id="UP000190675"/>
    </source>
</evidence>
<dbReference type="RefSeq" id="WP_079569591.1">
    <property type="nucleotide sequence ID" value="NZ_LT670818.1"/>
</dbReference>
<dbReference type="PANTHER" id="PTHR44086">
    <property type="entry name" value="THIOSULFATE SULFURTRANSFERASE RDL2, MITOCHONDRIAL-RELATED"/>
    <property type="match status" value="1"/>
</dbReference>
<evidence type="ECO:0000259" key="1">
    <source>
        <dbReference type="PROSITE" id="PS50206"/>
    </source>
</evidence>
<reference evidence="2 3" key="1">
    <citation type="submission" date="2016-11" db="EMBL/GenBank/DDBJ databases">
        <authorList>
            <person name="Jaros S."/>
            <person name="Januszkiewicz K."/>
            <person name="Wedrychowicz H."/>
        </authorList>
    </citation>
    <scope>NUCLEOTIDE SEQUENCE [LARGE SCALE GENOMIC DNA]</scope>
    <source>
        <strain evidence="2 3">GAS242</strain>
    </source>
</reference>
<dbReference type="EMBL" id="LT670818">
    <property type="protein sequence ID" value="SHH26858.1"/>
    <property type="molecule type" value="Genomic_DNA"/>
</dbReference>
<dbReference type="Proteomes" id="UP000190675">
    <property type="component" value="Chromosome I"/>
</dbReference>
<dbReference type="InterPro" id="IPR001763">
    <property type="entry name" value="Rhodanese-like_dom"/>
</dbReference>
<dbReference type="InterPro" id="IPR036873">
    <property type="entry name" value="Rhodanese-like_dom_sf"/>
</dbReference>
<dbReference type="PANTHER" id="PTHR44086:SF13">
    <property type="entry name" value="THIOSULFATE SULFURTRANSFERASE PSPE"/>
    <property type="match status" value="1"/>
</dbReference>
<accession>A0A1M5RLB1</accession>
<dbReference type="SUPFAM" id="SSF52821">
    <property type="entry name" value="Rhodanese/Cell cycle control phosphatase"/>
    <property type="match status" value="1"/>
</dbReference>
<dbReference type="AlphaFoldDB" id="A0A1M5RLB1"/>
<keyword evidence="2" id="KW-0808">Transferase</keyword>
<feature type="domain" description="Rhodanese" evidence="1">
    <location>
        <begin position="31"/>
        <end position="129"/>
    </location>
</feature>
<dbReference type="SMART" id="SM00450">
    <property type="entry name" value="RHOD"/>
    <property type="match status" value="1"/>
</dbReference>
<dbReference type="PROSITE" id="PS50206">
    <property type="entry name" value="RHODANESE_3"/>
    <property type="match status" value="1"/>
</dbReference>
<sequence>MRKGKTFRERVHDARMHVPMISPEQARQFLDRGVVVLIDVGEEWQLRERGTIAGARNITRGELEIKADTEEKRRDPALQDRQQKIILTCGGGGKATLSASALLEMGFSDVSVIRGGCRGWQQAGFPLEPYPAPISGIASSRSNR</sequence>
<organism evidence="2 3">
    <name type="scientific">Bradyrhizobium erythrophlei</name>
    <dbReference type="NCBI Taxonomy" id="1437360"/>
    <lineage>
        <taxon>Bacteria</taxon>
        <taxon>Pseudomonadati</taxon>
        <taxon>Pseudomonadota</taxon>
        <taxon>Alphaproteobacteria</taxon>
        <taxon>Hyphomicrobiales</taxon>
        <taxon>Nitrobacteraceae</taxon>
        <taxon>Bradyrhizobium</taxon>
    </lineage>
</organism>
<proteinExistence type="predicted"/>
<protein>
    <submittedName>
        <fullName evidence="2">Rhodanese-related sulfurtransferase</fullName>
    </submittedName>
</protein>
<evidence type="ECO:0000313" key="2">
    <source>
        <dbReference type="EMBL" id="SHH26858.1"/>
    </source>
</evidence>
<dbReference type="Pfam" id="PF00581">
    <property type="entry name" value="Rhodanese"/>
    <property type="match status" value="1"/>
</dbReference>
<gene>
    <name evidence="2" type="ORF">SAMN05444169_6626</name>
</gene>
<name>A0A1M5RLB1_9BRAD</name>